<keyword evidence="7" id="KW-1185">Reference proteome</keyword>
<proteinExistence type="inferred from homology"/>
<protein>
    <recommendedName>
        <fullName evidence="4">Cys-tRNA(Pro)/Cys-tRNA(Cys) deacylase</fullName>
        <ecNumber evidence="4">4.2.-.-</ecNumber>
    </recommendedName>
</protein>
<evidence type="ECO:0000256" key="1">
    <source>
        <dbReference type="ARBA" id="ARBA00009798"/>
    </source>
</evidence>
<evidence type="ECO:0000313" key="7">
    <source>
        <dbReference type="Proteomes" id="UP000028542"/>
    </source>
</evidence>
<dbReference type="RefSeq" id="WP_035132537.1">
    <property type="nucleotide sequence ID" value="NZ_JPMD01000021.1"/>
</dbReference>
<evidence type="ECO:0000256" key="4">
    <source>
        <dbReference type="PIRNR" id="PIRNR006181"/>
    </source>
</evidence>
<dbReference type="Gene3D" id="3.90.960.10">
    <property type="entry name" value="YbaK/aminoacyl-tRNA synthetase-associated domain"/>
    <property type="match status" value="1"/>
</dbReference>
<evidence type="ECO:0000313" key="6">
    <source>
        <dbReference type="EMBL" id="KEZ86547.1"/>
    </source>
</evidence>
<dbReference type="CDD" id="cd00002">
    <property type="entry name" value="YbaK_deacylase"/>
    <property type="match status" value="1"/>
</dbReference>
<dbReference type="Proteomes" id="UP000028542">
    <property type="component" value="Unassembled WGS sequence"/>
</dbReference>
<comment type="caution">
    <text evidence="6">The sequence shown here is derived from an EMBL/GenBank/DDBJ whole genome shotgun (WGS) entry which is preliminary data.</text>
</comment>
<dbReference type="InterPro" id="IPR007214">
    <property type="entry name" value="YbaK/aa-tRNA-synth-assoc-dom"/>
</dbReference>
<keyword evidence="2 4" id="KW-0648">Protein biosynthesis</keyword>
<dbReference type="EC" id="4.2.-.-" evidence="4"/>
<dbReference type="PANTHER" id="PTHR30411">
    <property type="entry name" value="CYTOPLASMIC PROTEIN"/>
    <property type="match status" value="1"/>
</dbReference>
<dbReference type="eggNOG" id="COG2606">
    <property type="taxonomic scope" value="Bacteria"/>
</dbReference>
<sequence length="158" mass="17143">MANTKTNVMRILDNSNINYNIYTYEVKDSAVDGISVANKLGVAVEKVFKTLVTKGHGGDFYVFVVPVAKELNLKAAAKRVGEKSVEMIKVSDMLKITGYIRGGCSPIGMKKNYNTVIDDSSMNLDKIIVSGGKIGFQVEIAPKDLIQLINAETGPIVN</sequence>
<evidence type="ECO:0000256" key="2">
    <source>
        <dbReference type="ARBA" id="ARBA00022917"/>
    </source>
</evidence>
<dbReference type="AlphaFoldDB" id="A0A084JC63"/>
<comment type="similarity">
    <text evidence="1 4">Belongs to the prolyl-tRNA editing family. YbaK/EbsC subfamily.</text>
</comment>
<dbReference type="InterPro" id="IPR036754">
    <property type="entry name" value="YbaK/aa-tRNA-synt-asso_dom_sf"/>
</dbReference>
<dbReference type="GO" id="GO:0002161">
    <property type="term" value="F:aminoacyl-tRNA deacylase activity"/>
    <property type="evidence" value="ECO:0007669"/>
    <property type="project" value="InterPro"/>
</dbReference>
<organism evidence="6 7">
    <name type="scientific">Clostridium sulfidigenes</name>
    <dbReference type="NCBI Taxonomy" id="318464"/>
    <lineage>
        <taxon>Bacteria</taxon>
        <taxon>Bacillati</taxon>
        <taxon>Bacillota</taxon>
        <taxon>Clostridia</taxon>
        <taxon>Eubacteriales</taxon>
        <taxon>Clostridiaceae</taxon>
        <taxon>Clostridium</taxon>
    </lineage>
</organism>
<evidence type="ECO:0000259" key="5">
    <source>
        <dbReference type="Pfam" id="PF04073"/>
    </source>
</evidence>
<gene>
    <name evidence="6" type="ORF">IO99_09250</name>
</gene>
<feature type="domain" description="YbaK/aminoacyl-tRNA synthetase-associated" evidence="5">
    <location>
        <begin position="36"/>
        <end position="147"/>
    </location>
</feature>
<dbReference type="NCBIfam" id="TIGR00011">
    <property type="entry name" value="YbaK_EbsC"/>
    <property type="match status" value="1"/>
</dbReference>
<name>A0A084JC63_9CLOT</name>
<keyword evidence="3 4" id="KW-0456">Lyase</keyword>
<dbReference type="InterPro" id="IPR004369">
    <property type="entry name" value="Prolyl-tRNA_editing_YbaK/EbsC"/>
</dbReference>
<accession>A0A084JC63</accession>
<dbReference type="GO" id="GO:0006412">
    <property type="term" value="P:translation"/>
    <property type="evidence" value="ECO:0007669"/>
    <property type="project" value="UniProtKB-KW"/>
</dbReference>
<dbReference type="PIRSF" id="PIRSF006181">
    <property type="entry name" value="EbsC_YbaK"/>
    <property type="match status" value="1"/>
</dbReference>
<dbReference type="SUPFAM" id="SSF55826">
    <property type="entry name" value="YbaK/ProRS associated domain"/>
    <property type="match status" value="1"/>
</dbReference>
<dbReference type="GO" id="GO:0016829">
    <property type="term" value="F:lyase activity"/>
    <property type="evidence" value="ECO:0007669"/>
    <property type="project" value="UniProtKB-KW"/>
</dbReference>
<evidence type="ECO:0000256" key="3">
    <source>
        <dbReference type="ARBA" id="ARBA00023239"/>
    </source>
</evidence>
<reference evidence="6 7" key="1">
    <citation type="submission" date="2014-07" db="EMBL/GenBank/DDBJ databases">
        <title>Draft genome of Clostridium sulfidigenes 113A isolated from sediments associated with methane hydrate from Krishna Godavari basin.</title>
        <authorList>
            <person name="Honkalas V.S."/>
            <person name="Dabir A.P."/>
            <person name="Arora P."/>
            <person name="Dhakephalkar P.K."/>
        </authorList>
    </citation>
    <scope>NUCLEOTIDE SEQUENCE [LARGE SCALE GENOMIC DNA]</scope>
    <source>
        <strain evidence="6 7">113A</strain>
    </source>
</reference>
<dbReference type="EMBL" id="JPMD01000021">
    <property type="protein sequence ID" value="KEZ86547.1"/>
    <property type="molecule type" value="Genomic_DNA"/>
</dbReference>
<dbReference type="Pfam" id="PF04073">
    <property type="entry name" value="tRNA_edit"/>
    <property type="match status" value="1"/>
</dbReference>
<dbReference type="STRING" id="318464.IO99_09250"/>
<dbReference type="PANTHER" id="PTHR30411:SF0">
    <property type="entry name" value="CYS-TRNA(PRO)_CYS-TRNA(CYS) DEACYLASE YBAK"/>
    <property type="match status" value="1"/>
</dbReference>